<keyword evidence="5 6" id="KW-0560">Oxidoreductase</keyword>
<dbReference type="InterPro" id="IPR038299">
    <property type="entry name" value="DAO_C_sf"/>
</dbReference>
<evidence type="ECO:0000313" key="10">
    <source>
        <dbReference type="Proteomes" id="UP001500831"/>
    </source>
</evidence>
<name>A0ABP6I7U8_9ACTN</name>
<dbReference type="InterPro" id="IPR000447">
    <property type="entry name" value="G3P_DH_FAD-dep"/>
</dbReference>
<dbReference type="Proteomes" id="UP001500831">
    <property type="component" value="Unassembled WGS sequence"/>
</dbReference>
<dbReference type="PANTHER" id="PTHR11985:SF31">
    <property type="entry name" value="GLYCEROL-3-PHOSPHATE DEHYDROGENASE 2"/>
    <property type="match status" value="1"/>
</dbReference>
<reference evidence="10" key="1">
    <citation type="journal article" date="2019" name="Int. J. Syst. Evol. Microbiol.">
        <title>The Global Catalogue of Microorganisms (GCM) 10K type strain sequencing project: providing services to taxonomists for standard genome sequencing and annotation.</title>
        <authorList>
            <consortium name="The Broad Institute Genomics Platform"/>
            <consortium name="The Broad Institute Genome Sequencing Center for Infectious Disease"/>
            <person name="Wu L."/>
            <person name="Ma J."/>
        </authorList>
    </citation>
    <scope>NUCLEOTIDE SEQUENCE [LARGE SCALE GENOMIC DNA]</scope>
    <source>
        <strain evidence="10">JCM 6242</strain>
    </source>
</reference>
<dbReference type="PROSITE" id="PS00977">
    <property type="entry name" value="FAD_G3PDH_1"/>
    <property type="match status" value="1"/>
</dbReference>
<accession>A0ABP6I7U8</accession>
<keyword evidence="3 6" id="KW-0285">Flavoprotein</keyword>
<evidence type="ECO:0000256" key="3">
    <source>
        <dbReference type="ARBA" id="ARBA00022630"/>
    </source>
</evidence>
<dbReference type="Gene3D" id="3.50.50.60">
    <property type="entry name" value="FAD/NAD(P)-binding domain"/>
    <property type="match status" value="1"/>
</dbReference>
<dbReference type="PROSITE" id="PS00978">
    <property type="entry name" value="FAD_G3PDH_2"/>
    <property type="match status" value="1"/>
</dbReference>
<dbReference type="EMBL" id="BAAAVI010000005">
    <property type="protein sequence ID" value="GAA2853333.1"/>
    <property type="molecule type" value="Genomic_DNA"/>
</dbReference>
<feature type="domain" description="FAD dependent oxidoreductase" evidence="7">
    <location>
        <begin position="24"/>
        <end position="379"/>
    </location>
</feature>
<dbReference type="PANTHER" id="PTHR11985">
    <property type="entry name" value="GLYCEROL-3-PHOSPHATE DEHYDROGENASE"/>
    <property type="match status" value="1"/>
</dbReference>
<dbReference type="Pfam" id="PF16901">
    <property type="entry name" value="DAO_C"/>
    <property type="match status" value="1"/>
</dbReference>
<comment type="caution">
    <text evidence="9">The sequence shown here is derived from an EMBL/GenBank/DDBJ whole genome shotgun (WGS) entry which is preliminary data.</text>
</comment>
<evidence type="ECO:0000256" key="5">
    <source>
        <dbReference type="ARBA" id="ARBA00023002"/>
    </source>
</evidence>
<gene>
    <name evidence="9" type="primary">glpD_1</name>
    <name evidence="9" type="ORF">GCM10010517_11170</name>
</gene>
<evidence type="ECO:0000256" key="1">
    <source>
        <dbReference type="ARBA" id="ARBA00001974"/>
    </source>
</evidence>
<dbReference type="Pfam" id="PF01266">
    <property type="entry name" value="DAO"/>
    <property type="match status" value="1"/>
</dbReference>
<dbReference type="InterPro" id="IPR036188">
    <property type="entry name" value="FAD/NAD-bd_sf"/>
</dbReference>
<evidence type="ECO:0000256" key="4">
    <source>
        <dbReference type="ARBA" id="ARBA00022827"/>
    </source>
</evidence>
<dbReference type="SUPFAM" id="SSF51905">
    <property type="entry name" value="FAD/NAD(P)-binding domain"/>
    <property type="match status" value="1"/>
</dbReference>
<sequence>MPNGQLSPARRAEALVRLARTEYDVLVIGGGVTGAGAALDAATRGLAVALVEMRDYAAGTSSRSGKLIHGGLRYLEHFDFGLVRESLRERKLLLKDLAPHLVKPIRFLYPLRRRVWERAYMGAGLLLYDTIGGAGAVPRHRHLSLGAVRRLAPGVKRSGLIGAITFYDTQVDDSRHTLELVRTAAARGAEVASAVKVIGLVTSGGAVRGAEVRDLETGETFTVRARHVVNAAGVWTDELQRLAGGRAGFSVKASKGVHIMVPREKIRSDISLFVRAEDSVLFVRSWGRHWLIGTTDTAWTAGLDHPAATSADIDYLLRNVNAVLETELTRDDVDGVFAGLRPLIRGNAGTTSKLSREHAVETSVPGFTTVTGGKYTTYRVMAKDAIDEAVKGLGRRVPPSRTESVPLIGAVGYAETRARRAQLAASGGLTPAQVDHLLGRYGSLTEDLIAMIVERPELGRPIDGAPDYLLAEAVYAVTHEGALHLDDVLTRRTHIAIETRDRGVAAARAVAPVIGAELGWDAERAGKELGFYLARVEAELASQRLPDDASAVAARDIVRDPRLRVADGERL</sequence>
<comment type="cofactor">
    <cofactor evidence="1 6">
        <name>FAD</name>
        <dbReference type="ChEBI" id="CHEBI:57692"/>
    </cofactor>
</comment>
<dbReference type="InterPro" id="IPR031656">
    <property type="entry name" value="DAO_C"/>
</dbReference>
<evidence type="ECO:0000259" key="8">
    <source>
        <dbReference type="Pfam" id="PF16901"/>
    </source>
</evidence>
<dbReference type="PRINTS" id="PR01001">
    <property type="entry name" value="FADG3PDH"/>
</dbReference>
<evidence type="ECO:0000313" key="9">
    <source>
        <dbReference type="EMBL" id="GAA2853333.1"/>
    </source>
</evidence>
<evidence type="ECO:0000259" key="7">
    <source>
        <dbReference type="Pfam" id="PF01266"/>
    </source>
</evidence>
<evidence type="ECO:0000256" key="2">
    <source>
        <dbReference type="ARBA" id="ARBA00007330"/>
    </source>
</evidence>
<dbReference type="Gene3D" id="1.10.8.870">
    <property type="entry name" value="Alpha-glycerophosphate oxidase, cap domain"/>
    <property type="match status" value="1"/>
</dbReference>
<dbReference type="EC" id="1.1.5.3" evidence="6"/>
<dbReference type="InterPro" id="IPR006076">
    <property type="entry name" value="FAD-dep_OxRdtase"/>
</dbReference>
<comment type="similarity">
    <text evidence="2 6">Belongs to the FAD-dependent glycerol-3-phosphate dehydrogenase family.</text>
</comment>
<feature type="domain" description="Alpha-glycerophosphate oxidase C-terminal" evidence="8">
    <location>
        <begin position="400"/>
        <end position="524"/>
    </location>
</feature>
<comment type="catalytic activity">
    <reaction evidence="6">
        <text>a quinone + sn-glycerol 3-phosphate = dihydroxyacetone phosphate + a quinol</text>
        <dbReference type="Rhea" id="RHEA:18977"/>
        <dbReference type="ChEBI" id="CHEBI:24646"/>
        <dbReference type="ChEBI" id="CHEBI:57597"/>
        <dbReference type="ChEBI" id="CHEBI:57642"/>
        <dbReference type="ChEBI" id="CHEBI:132124"/>
        <dbReference type="EC" id="1.1.5.3"/>
    </reaction>
</comment>
<organism evidence="9 10">
    <name type="scientific">Streptosporangium fragile</name>
    <dbReference type="NCBI Taxonomy" id="46186"/>
    <lineage>
        <taxon>Bacteria</taxon>
        <taxon>Bacillati</taxon>
        <taxon>Actinomycetota</taxon>
        <taxon>Actinomycetes</taxon>
        <taxon>Streptosporangiales</taxon>
        <taxon>Streptosporangiaceae</taxon>
        <taxon>Streptosporangium</taxon>
    </lineage>
</organism>
<evidence type="ECO:0000256" key="6">
    <source>
        <dbReference type="RuleBase" id="RU361217"/>
    </source>
</evidence>
<protein>
    <recommendedName>
        <fullName evidence="6">Glycerol-3-phosphate dehydrogenase</fullName>
        <ecNumber evidence="6">1.1.5.3</ecNumber>
    </recommendedName>
</protein>
<dbReference type="Gene3D" id="3.30.9.10">
    <property type="entry name" value="D-Amino Acid Oxidase, subunit A, domain 2"/>
    <property type="match status" value="1"/>
</dbReference>
<keyword evidence="10" id="KW-1185">Reference proteome</keyword>
<proteinExistence type="inferred from homology"/>
<keyword evidence="4" id="KW-0274">FAD</keyword>